<dbReference type="EMBL" id="UINC01203035">
    <property type="protein sequence ID" value="SVE23106.1"/>
    <property type="molecule type" value="Genomic_DNA"/>
</dbReference>
<dbReference type="AlphaFoldDB" id="A0A383BS97"/>
<dbReference type="SUPFAM" id="SSF100950">
    <property type="entry name" value="NagB/RpiA/CoA transferase-like"/>
    <property type="match status" value="1"/>
</dbReference>
<dbReference type="InterPro" id="IPR006148">
    <property type="entry name" value="Glc/Gal-6P_isomerase"/>
</dbReference>
<evidence type="ECO:0000259" key="1">
    <source>
        <dbReference type="Pfam" id="PF01182"/>
    </source>
</evidence>
<feature type="domain" description="Glucosamine/galactosamine-6-phosphate isomerase" evidence="1">
    <location>
        <begin position="12"/>
        <end position="159"/>
    </location>
</feature>
<gene>
    <name evidence="2" type="ORF">METZ01_LOCUS475960</name>
</gene>
<dbReference type="InterPro" id="IPR037171">
    <property type="entry name" value="NagB/RpiA_transferase-like"/>
</dbReference>
<sequence length="189" mass="20664">WSTHPDQPKPPLAIYLSDERCVPVSHSGSNQGMVRRSLFSNSLPAGIRMIVPDVSDPRAVAREYDQRLPSTFDLLLFTLGADGHFASLFPGELESQAQAGWVAVTVGPPPFTDRVSLTVGALHTAREIVVLARGRWKGELIWKMVSESPSVDDYPAAVLLGYTWVLDEEAVSAFDEAAESSISSETIRR</sequence>
<name>A0A383BS97_9ZZZZ</name>
<organism evidence="2">
    <name type="scientific">marine metagenome</name>
    <dbReference type="NCBI Taxonomy" id="408172"/>
    <lineage>
        <taxon>unclassified sequences</taxon>
        <taxon>metagenomes</taxon>
        <taxon>ecological metagenomes</taxon>
    </lineage>
</organism>
<evidence type="ECO:0000313" key="2">
    <source>
        <dbReference type="EMBL" id="SVE23106.1"/>
    </source>
</evidence>
<accession>A0A383BS97</accession>
<reference evidence="2" key="1">
    <citation type="submission" date="2018-05" db="EMBL/GenBank/DDBJ databases">
        <authorList>
            <person name="Lanie J.A."/>
            <person name="Ng W.-L."/>
            <person name="Kazmierczak K.M."/>
            <person name="Andrzejewski T.M."/>
            <person name="Davidsen T.M."/>
            <person name="Wayne K.J."/>
            <person name="Tettelin H."/>
            <person name="Glass J.I."/>
            <person name="Rusch D."/>
            <person name="Podicherti R."/>
            <person name="Tsui H.-C.T."/>
            <person name="Winkler M.E."/>
        </authorList>
    </citation>
    <scope>NUCLEOTIDE SEQUENCE</scope>
</reference>
<proteinExistence type="predicted"/>
<dbReference type="PANTHER" id="PTHR11054">
    <property type="entry name" value="6-PHOSPHOGLUCONOLACTONASE"/>
    <property type="match status" value="1"/>
</dbReference>
<dbReference type="PANTHER" id="PTHR11054:SF0">
    <property type="entry name" value="6-PHOSPHOGLUCONOLACTONASE"/>
    <property type="match status" value="1"/>
</dbReference>
<dbReference type="Pfam" id="PF01182">
    <property type="entry name" value="Glucosamine_iso"/>
    <property type="match status" value="1"/>
</dbReference>
<dbReference type="Gene3D" id="3.40.50.1360">
    <property type="match status" value="1"/>
</dbReference>
<dbReference type="GO" id="GO:0005975">
    <property type="term" value="P:carbohydrate metabolic process"/>
    <property type="evidence" value="ECO:0007669"/>
    <property type="project" value="InterPro"/>
</dbReference>
<dbReference type="InterPro" id="IPR039104">
    <property type="entry name" value="6PGL"/>
</dbReference>
<protein>
    <recommendedName>
        <fullName evidence="1">Glucosamine/galactosamine-6-phosphate isomerase domain-containing protein</fullName>
    </recommendedName>
</protein>
<feature type="non-terminal residue" evidence="2">
    <location>
        <position position="1"/>
    </location>
</feature>